<name>A0A8H2WTS0_9AGAM</name>
<feature type="compositionally biased region" description="Acidic residues" evidence="1">
    <location>
        <begin position="525"/>
        <end position="536"/>
    </location>
</feature>
<evidence type="ECO:0000313" key="2">
    <source>
        <dbReference type="EMBL" id="CAE6405660.1"/>
    </source>
</evidence>
<dbReference type="SUPFAM" id="SSF52047">
    <property type="entry name" value="RNI-like"/>
    <property type="match status" value="1"/>
</dbReference>
<sequence length="627" mass="69744">MSLDSATKTWEQVDSLVETALAAYLSTCRTLESSVSEDNANLNTSGTISLLQHRLDTFQSQFIQPLIDARLCLARAQNRLTKTAYCLPDEVLAEIFLLTINSTTSSSYFSLLDYEIRLRYSALHRLLGVCTEWRRVGVSHGALWSLIPLVTTRSRQAINYTLGRSKKSRLHLAGMVDSITPLIWMNSGLAECGPRVSSANLYAAGDSEQRDPKPIRDTISTLLKFSKPGLLAELSFHYWSRSTSHESDYLFPKNSAEDALFARFADSLSSLRIAGFNLHWSSMEFSGLVELRLQDVIIGNTNLAAFLRAAASALQLRILQILCITTCNDSLGLSQSDQLPSNPPVSLPSLGCLYLKDLYQDTLLLVLRSINPGTHRVILEYGSNNCFCTHGPDGEDYVGPEPLRLQGLKADVLMLAEECVDDDELCPLLESISTLKELYIHDWHLTRSTLKALTRPSKDTTHGGTVKFPELHSLYLTSCDIDDFPNTTEFKEMIASHKIHNLGLSVAFKVMRAPDGPSHRLSDLDNPDSDDEEDEINGGVGQGKEDEEDGDDGDGSDDNDDSRDSEDSDDSDNSSDADYFREGCPLTDPRVSLLKAWLDLTVPNVDYLVYAEDLAEPNFETFKWKLW</sequence>
<dbReference type="AlphaFoldDB" id="A0A8H2WTS0"/>
<comment type="caution">
    <text evidence="2">The sequence shown here is derived from an EMBL/GenBank/DDBJ whole genome shotgun (WGS) entry which is preliminary data.</text>
</comment>
<evidence type="ECO:0000313" key="3">
    <source>
        <dbReference type="Proteomes" id="UP000663831"/>
    </source>
</evidence>
<proteinExistence type="predicted"/>
<evidence type="ECO:0000256" key="1">
    <source>
        <dbReference type="SAM" id="MobiDB-lite"/>
    </source>
</evidence>
<accession>A0A8H2WTS0</accession>
<organism evidence="2 3">
    <name type="scientific">Rhizoctonia solani</name>
    <dbReference type="NCBI Taxonomy" id="456999"/>
    <lineage>
        <taxon>Eukaryota</taxon>
        <taxon>Fungi</taxon>
        <taxon>Dikarya</taxon>
        <taxon>Basidiomycota</taxon>
        <taxon>Agaricomycotina</taxon>
        <taxon>Agaricomycetes</taxon>
        <taxon>Cantharellales</taxon>
        <taxon>Ceratobasidiaceae</taxon>
        <taxon>Rhizoctonia</taxon>
    </lineage>
</organism>
<dbReference type="EMBL" id="CAJMWV010000588">
    <property type="protein sequence ID" value="CAE6405660.1"/>
    <property type="molecule type" value="Genomic_DNA"/>
</dbReference>
<gene>
    <name evidence="2" type="ORF">RDB_LOCUS17918</name>
</gene>
<reference evidence="2" key="1">
    <citation type="submission" date="2021-01" db="EMBL/GenBank/DDBJ databases">
        <authorList>
            <person name="Kaushik A."/>
        </authorList>
    </citation>
    <scope>NUCLEOTIDE SEQUENCE</scope>
    <source>
        <strain evidence="2">AG3-1AP</strain>
    </source>
</reference>
<evidence type="ECO:0008006" key="4">
    <source>
        <dbReference type="Google" id="ProtNLM"/>
    </source>
</evidence>
<protein>
    <recommendedName>
        <fullName evidence="4">F-box domain-containing protein</fullName>
    </recommendedName>
</protein>
<feature type="compositionally biased region" description="Acidic residues" evidence="1">
    <location>
        <begin position="545"/>
        <end position="575"/>
    </location>
</feature>
<dbReference type="Proteomes" id="UP000663831">
    <property type="component" value="Unassembled WGS sequence"/>
</dbReference>
<feature type="region of interest" description="Disordered" evidence="1">
    <location>
        <begin position="517"/>
        <end position="582"/>
    </location>
</feature>
<dbReference type="OrthoDB" id="3259714at2759"/>